<sequence length="275" mass="31676">MSSWTIESIPAFCITLERRIDRWKRFQDQSGINPLNLKRFLGVDGKTINLDTDSRVTTLTKRNIITKSRRSHEELDSIGGVGCALSHIAVWQWLVDSDHDMVLVFEDDAVVPPTFAAKANQCIRESMILKDPKKWDLWLLGGLWDDLSKIPGESVVNRIGSYVLFHAYVITKRTARIFLKDVYPIHSHIDIWVSIYSYLNNIRIVGCKNLILLQNEKVKTDIQSETGCKICNIPTDYDKKYSLVPKTEWRIAQAVEVMSVFMAGWIVYYHVIRKS</sequence>
<reference evidence="2" key="1">
    <citation type="journal article" date="2020" name="Nature">
        <title>Giant virus diversity and host interactions through global metagenomics.</title>
        <authorList>
            <person name="Schulz F."/>
            <person name="Roux S."/>
            <person name="Paez-Espino D."/>
            <person name="Jungbluth S."/>
            <person name="Walsh D.A."/>
            <person name="Denef V.J."/>
            <person name="McMahon K.D."/>
            <person name="Konstantinidis K.T."/>
            <person name="Eloe-Fadrosh E.A."/>
            <person name="Kyrpides N.C."/>
            <person name="Woyke T."/>
        </authorList>
    </citation>
    <scope>NUCLEOTIDE SEQUENCE</scope>
    <source>
        <strain evidence="2">GVMAG-S-3300013006-158</strain>
    </source>
</reference>
<dbReference type="CDD" id="cd06532">
    <property type="entry name" value="Glyco_transf_25"/>
    <property type="match status" value="1"/>
</dbReference>
<name>A0A6C0KLL6_9ZZZZ</name>
<feature type="domain" description="Glycosyl transferase family 25" evidence="1">
    <location>
        <begin position="10"/>
        <end position="190"/>
    </location>
</feature>
<organism evidence="2">
    <name type="scientific">viral metagenome</name>
    <dbReference type="NCBI Taxonomy" id="1070528"/>
    <lineage>
        <taxon>unclassified sequences</taxon>
        <taxon>metagenomes</taxon>
        <taxon>organismal metagenomes</taxon>
    </lineage>
</organism>
<evidence type="ECO:0000259" key="1">
    <source>
        <dbReference type="Pfam" id="PF01755"/>
    </source>
</evidence>
<dbReference type="InterPro" id="IPR002654">
    <property type="entry name" value="Glyco_trans_25"/>
</dbReference>
<evidence type="ECO:0000313" key="2">
    <source>
        <dbReference type="EMBL" id="QHU18885.1"/>
    </source>
</evidence>
<accession>A0A6C0KLL6</accession>
<proteinExistence type="predicted"/>
<dbReference type="EMBL" id="MN740940">
    <property type="protein sequence ID" value="QHU18885.1"/>
    <property type="molecule type" value="Genomic_DNA"/>
</dbReference>
<dbReference type="Pfam" id="PF01755">
    <property type="entry name" value="Glyco_transf_25"/>
    <property type="match status" value="1"/>
</dbReference>
<dbReference type="AlphaFoldDB" id="A0A6C0KLL6"/>
<protein>
    <recommendedName>
        <fullName evidence="1">Glycosyl transferase family 25 domain-containing protein</fullName>
    </recommendedName>
</protein>